<evidence type="ECO:0000256" key="3">
    <source>
        <dbReference type="ARBA" id="ARBA00022801"/>
    </source>
</evidence>
<evidence type="ECO:0000313" key="6">
    <source>
        <dbReference type="EMBL" id="POA08323.1"/>
    </source>
</evidence>
<dbReference type="EMBL" id="PPPX01000016">
    <property type="protein sequence ID" value="POA08323.1"/>
    <property type="molecule type" value="Genomic_DNA"/>
</dbReference>
<evidence type="ECO:0000256" key="2">
    <source>
        <dbReference type="ARBA" id="ARBA00022723"/>
    </source>
</evidence>
<dbReference type="GO" id="GO:0046872">
    <property type="term" value="F:metal ion binding"/>
    <property type="evidence" value="ECO:0007669"/>
    <property type="project" value="UniProtKB-KW"/>
</dbReference>
<dbReference type="GO" id="GO:0016788">
    <property type="term" value="F:hydrolase activity, acting on ester bonds"/>
    <property type="evidence" value="ECO:0007669"/>
    <property type="project" value="InterPro"/>
</dbReference>
<keyword evidence="4" id="KW-0862">Zinc</keyword>
<feature type="domain" description="Succinylglutamate desuccinylase/Aspartoacylase catalytic" evidence="5">
    <location>
        <begin position="26"/>
        <end position="194"/>
    </location>
</feature>
<sequence length="293" mass="33409">MYMESITYHEPSLSNFDLYTFGEGKGPELVITAGIHGVEQTAIYTAYQFIDYFTQHPPKGTVRIIPIVNKPAYFNRDRVSPYDRIDLNRIFPGNPSGTQTEQLAHKIWEVTRNADYIIDLHCCGEHGSTYIMSLYSEYDHQYTLARKLGIENIVHTGGARGQLFLEACHEGQQAMLIEMKGGQPDGVVDVSTADSTFKKLKDLFRYTGNIPSENDVEDKYVQFHHKMTTMKSNRHAFFRPYMSAGTRCKKGDILGMLDNEKVQAPFDGYIAAINRPRYCFSGERMVRIAENNM</sequence>
<gene>
    <name evidence="6" type="ORF">CD039_09540</name>
</gene>
<reference evidence="6 7" key="1">
    <citation type="submission" date="2017-08" db="EMBL/GenBank/DDBJ databases">
        <title>Draft genome sequences of 64 type strains of genus Staph aureus.</title>
        <authorList>
            <person name="Cole K."/>
            <person name="Golubchik T."/>
            <person name="Russell J."/>
            <person name="Foster D."/>
            <person name="Llewelyn M."/>
            <person name="Wilson D."/>
            <person name="Crook D."/>
            <person name="Paul J."/>
        </authorList>
    </citation>
    <scope>NUCLEOTIDE SEQUENCE [LARGE SCALE GENOMIC DNA]</scope>
    <source>
        <strain evidence="6 7">DSM 29875</strain>
    </source>
</reference>
<keyword evidence="3" id="KW-0378">Hydrolase</keyword>
<dbReference type="OrthoDB" id="9782876at2"/>
<evidence type="ECO:0000259" key="5">
    <source>
        <dbReference type="Pfam" id="PF24827"/>
    </source>
</evidence>
<keyword evidence="7" id="KW-1185">Reference proteome</keyword>
<keyword evidence="2" id="KW-0479">Metal-binding</keyword>
<evidence type="ECO:0000313" key="7">
    <source>
        <dbReference type="Proteomes" id="UP000242712"/>
    </source>
</evidence>
<dbReference type="InterPro" id="IPR053138">
    <property type="entry name" value="N-alpha-Ac-DABA_deacetylase"/>
</dbReference>
<dbReference type="Gene3D" id="3.40.630.10">
    <property type="entry name" value="Zn peptidases"/>
    <property type="match status" value="1"/>
</dbReference>
<dbReference type="InterPro" id="IPR055438">
    <property type="entry name" value="AstE_AspA_cat"/>
</dbReference>
<comment type="cofactor">
    <cofactor evidence="1">
        <name>Zn(2+)</name>
        <dbReference type="ChEBI" id="CHEBI:29105"/>
    </cofactor>
</comment>
<accession>A0A2K4FAM2</accession>
<evidence type="ECO:0000256" key="4">
    <source>
        <dbReference type="ARBA" id="ARBA00022833"/>
    </source>
</evidence>
<dbReference type="AlphaFoldDB" id="A0A2K4FAM2"/>
<protein>
    <recommendedName>
        <fullName evidence="5">Succinylglutamate desuccinylase/Aspartoacylase catalytic domain-containing protein</fullName>
    </recommendedName>
</protein>
<organism evidence="6 7">
    <name type="scientific">Staphylococcus argensis</name>
    <dbReference type="NCBI Taxonomy" id="1607738"/>
    <lineage>
        <taxon>Bacteria</taxon>
        <taxon>Bacillati</taxon>
        <taxon>Bacillota</taxon>
        <taxon>Bacilli</taxon>
        <taxon>Bacillales</taxon>
        <taxon>Staphylococcaceae</taxon>
        <taxon>Staphylococcus</taxon>
    </lineage>
</organism>
<proteinExistence type="predicted"/>
<dbReference type="PANTHER" id="PTHR37326:SF1">
    <property type="entry name" value="BLL3975 PROTEIN"/>
    <property type="match status" value="1"/>
</dbReference>
<dbReference type="Pfam" id="PF24827">
    <property type="entry name" value="AstE_AspA_cat"/>
    <property type="match status" value="1"/>
</dbReference>
<evidence type="ECO:0000256" key="1">
    <source>
        <dbReference type="ARBA" id="ARBA00001947"/>
    </source>
</evidence>
<dbReference type="SUPFAM" id="SSF53187">
    <property type="entry name" value="Zn-dependent exopeptidases"/>
    <property type="match status" value="1"/>
</dbReference>
<dbReference type="Proteomes" id="UP000242712">
    <property type="component" value="Unassembled WGS sequence"/>
</dbReference>
<comment type="caution">
    <text evidence="6">The sequence shown here is derived from an EMBL/GenBank/DDBJ whole genome shotgun (WGS) entry which is preliminary data.</text>
</comment>
<dbReference type="PANTHER" id="PTHR37326">
    <property type="entry name" value="BLL3975 PROTEIN"/>
    <property type="match status" value="1"/>
</dbReference>
<name>A0A2K4FAM2_9STAP</name>